<dbReference type="InterPro" id="IPR005255">
    <property type="entry name" value="PdxA_fam"/>
</dbReference>
<evidence type="ECO:0000256" key="5">
    <source>
        <dbReference type="ARBA" id="ARBA00022741"/>
    </source>
</evidence>
<dbReference type="Gene3D" id="3.40.980.20">
    <property type="entry name" value="Four-carbon acid sugar kinase, nucleotide binding domain"/>
    <property type="match status" value="1"/>
</dbReference>
<dbReference type="SUPFAM" id="SSF142764">
    <property type="entry name" value="YgbK-like"/>
    <property type="match status" value="1"/>
</dbReference>
<dbReference type="EMBL" id="MIGA01000058">
    <property type="protein sequence ID" value="OSY38606.1"/>
    <property type="molecule type" value="Genomic_DNA"/>
</dbReference>
<dbReference type="Pfam" id="PF17042">
    <property type="entry name" value="NBD_C"/>
    <property type="match status" value="1"/>
</dbReference>
<dbReference type="EC" id="1.1.1.262" evidence="14"/>
<evidence type="ECO:0000256" key="7">
    <source>
        <dbReference type="ARBA" id="ARBA00022840"/>
    </source>
</evidence>
<keyword evidence="4" id="KW-0479">Metal-binding</keyword>
<dbReference type="SUPFAM" id="SSF53659">
    <property type="entry name" value="Isocitrate/Isopropylmalate dehydrogenase-like"/>
    <property type="match status" value="1"/>
</dbReference>
<feature type="domain" description="Four-carbon acid sugar kinase N-terminal" evidence="12">
    <location>
        <begin position="5"/>
        <end position="234"/>
    </location>
</feature>
<keyword evidence="10" id="KW-0119">Carbohydrate metabolism</keyword>
<organism evidence="14 15">
    <name type="scientific">Streptomyces platensis</name>
    <dbReference type="NCBI Taxonomy" id="58346"/>
    <lineage>
        <taxon>Bacteria</taxon>
        <taxon>Bacillati</taxon>
        <taxon>Actinomycetota</taxon>
        <taxon>Actinomycetes</taxon>
        <taxon>Kitasatosporales</taxon>
        <taxon>Streptomycetaceae</taxon>
        <taxon>Streptomyces</taxon>
    </lineage>
</organism>
<dbReference type="NCBIfam" id="TIGR00557">
    <property type="entry name" value="pdxA"/>
    <property type="match status" value="1"/>
</dbReference>
<keyword evidence="6" id="KW-0418">Kinase</keyword>
<comment type="similarity">
    <text evidence="1">Belongs to the four-carbon acid sugar kinase family.</text>
</comment>
<keyword evidence="15" id="KW-1185">Reference proteome</keyword>
<protein>
    <submittedName>
        <fullName evidence="14">4-hydroxythreonine-4-phosphate dehydrogenase 2</fullName>
        <ecNumber evidence="14">1.1.1.262</ecNumber>
    </submittedName>
</protein>
<dbReference type="InterPro" id="IPR037051">
    <property type="entry name" value="4-carb_acid_sugar_kinase_N_sf"/>
</dbReference>
<keyword evidence="5" id="KW-0547">Nucleotide-binding</keyword>
<evidence type="ECO:0000256" key="3">
    <source>
        <dbReference type="ARBA" id="ARBA00022679"/>
    </source>
</evidence>
<evidence type="ECO:0000256" key="6">
    <source>
        <dbReference type="ARBA" id="ARBA00022777"/>
    </source>
</evidence>
<reference evidence="14 15" key="1">
    <citation type="submission" date="2016-09" db="EMBL/GenBank/DDBJ databases">
        <title>Streptomyces platensis DSM40041, a candidate organism with high potential of specific P450 cytochromes.</title>
        <authorList>
            <person name="Grumaz C."/>
            <person name="Vainshtein Y."/>
            <person name="Kirstahler P."/>
            <person name="Sohn K."/>
        </authorList>
    </citation>
    <scope>NUCLEOTIDE SEQUENCE [LARGE SCALE GENOMIC DNA]</scope>
    <source>
        <strain evidence="14 15">DSM 40041</strain>
    </source>
</reference>
<dbReference type="InterPro" id="IPR010737">
    <property type="entry name" value="4-carb_acid_sugar_kinase_N"/>
</dbReference>
<evidence type="ECO:0000256" key="4">
    <source>
        <dbReference type="ARBA" id="ARBA00022723"/>
    </source>
</evidence>
<evidence type="ECO:0000256" key="8">
    <source>
        <dbReference type="ARBA" id="ARBA00023002"/>
    </source>
</evidence>
<dbReference type="Pfam" id="PF04166">
    <property type="entry name" value="PdxA"/>
    <property type="match status" value="1"/>
</dbReference>
<keyword evidence="8 14" id="KW-0560">Oxidoreductase</keyword>
<evidence type="ECO:0000256" key="2">
    <source>
        <dbReference type="ARBA" id="ARBA00009464"/>
    </source>
</evidence>
<comment type="caution">
    <text evidence="14">The sequence shown here is derived from an EMBL/GenBank/DDBJ whole genome shotgun (WGS) entry which is preliminary data.</text>
</comment>
<dbReference type="PANTHER" id="PTHR30004:SF6">
    <property type="entry name" value="D-THREONATE 4-PHOSPHATE DEHYDROGENASE"/>
    <property type="match status" value="1"/>
</dbReference>
<dbReference type="Gene3D" id="3.40.718.10">
    <property type="entry name" value="Isopropylmalate Dehydrogenase"/>
    <property type="match status" value="1"/>
</dbReference>
<evidence type="ECO:0000259" key="12">
    <source>
        <dbReference type="Pfam" id="PF07005"/>
    </source>
</evidence>
<keyword evidence="7" id="KW-0067">ATP-binding</keyword>
<sequence>MAQVLVIGDDLTGSNATGALYARQGLRAVTVGDLDRVTHYADRVDVLIVNTASRHWSPARAYAAVRAAAETAGPAPLIVKRVDTTLRGNPGSELDAVVDALAAREPAARIRTLAVPAFPDAGRTTVGGLHLVDGVPLTRTAVAHDPFDPVRHARVASVLGAQSGRSTAELALDVVERGPGAVAAALRESPADIVVCDATENAHLRTVATAAARLAAEDRIRWVALDSGPFGAALAAEMGLRTEGGAPATVLAVVGSVTDRTRTQLARTETALGARWADLDPAAPDPDRVLTALRAAAGEGATVLGVRVASEPPTAAGSAPVQDPRTAARLLRALAEVAHRAVVELRPGGLYASGGDVAAAVTSALGADGFAIETEVLPLAIAGHLVGGPHDGLLFATKGGLIGGPDAARDCLEHLRAACARPAPGTPPAPRSARSEHRTPKGDPMTDPQPATGPRADRHRPDADGPLPLLAVTFGDPVGIGPEITARTLADPATTALGRGLAVGDAAVLRRAIAVCGLDVEVNAVGAPGEARFEPGTIDVLDLGIAPADLPWGTVDAVAGRSAVAAIEAATRAALAGEVDGIVTSPINKEAIWAAGSEHLGHTEMLGELTGAAHFDTMFVVRGLKIFFTTRHLALRKALDQITEERVASSIRHATTALRVFGHDEPRLAVAAINPHGGEGGHFGDEEITVLRPAVEKAAAEGLGVVGPIPADSVFHQGLEGRFDGVLSHFHDQGHIPAKTVDFDGTVSVTVGLPILRTSVDHGTAFDIAGSGRASHGTMAAAFRAAAGFSRCTDRIRAAYGTAAAR</sequence>
<evidence type="ECO:0000313" key="14">
    <source>
        <dbReference type="EMBL" id="OSY38606.1"/>
    </source>
</evidence>
<dbReference type="InterPro" id="IPR031475">
    <property type="entry name" value="NBD_C"/>
</dbReference>
<gene>
    <name evidence="14" type="primary">pdxA2</name>
    <name evidence="14" type="ORF">BG653_06100</name>
</gene>
<dbReference type="Proteomes" id="UP000194225">
    <property type="component" value="Unassembled WGS sequence"/>
</dbReference>
<evidence type="ECO:0000313" key="15">
    <source>
        <dbReference type="Proteomes" id="UP000194225"/>
    </source>
</evidence>
<evidence type="ECO:0000259" key="13">
    <source>
        <dbReference type="Pfam" id="PF17042"/>
    </source>
</evidence>
<feature type="region of interest" description="Disordered" evidence="11">
    <location>
        <begin position="420"/>
        <end position="468"/>
    </location>
</feature>
<evidence type="ECO:0000256" key="11">
    <source>
        <dbReference type="SAM" id="MobiDB-lite"/>
    </source>
</evidence>
<evidence type="ECO:0000256" key="9">
    <source>
        <dbReference type="ARBA" id="ARBA00023027"/>
    </source>
</evidence>
<evidence type="ECO:0000256" key="1">
    <source>
        <dbReference type="ARBA" id="ARBA00005715"/>
    </source>
</evidence>
<feature type="domain" description="Four-carbon acid sugar kinase nucleotide binding" evidence="13">
    <location>
        <begin position="251"/>
        <end position="407"/>
    </location>
</feature>
<dbReference type="GeneID" id="90929125"/>
<keyword evidence="3" id="KW-0808">Transferase</keyword>
<comment type="similarity">
    <text evidence="2">Belongs to the PdxA family. PdxA2 subfamily.</text>
</comment>
<proteinExistence type="inferred from homology"/>
<dbReference type="PANTHER" id="PTHR30004">
    <property type="entry name" value="4-HYDROXYTHREONINE-4-PHOSPHATE DEHYDROGENASE"/>
    <property type="match status" value="1"/>
</dbReference>
<dbReference type="GO" id="GO:0050570">
    <property type="term" value="F:4-hydroxythreonine-4-phosphate dehydrogenase activity"/>
    <property type="evidence" value="ECO:0007669"/>
    <property type="project" value="UniProtKB-EC"/>
</dbReference>
<evidence type="ECO:0000256" key="10">
    <source>
        <dbReference type="ARBA" id="ARBA00023277"/>
    </source>
</evidence>
<accession>A0ABX3XP09</accession>
<dbReference type="Pfam" id="PF07005">
    <property type="entry name" value="SBD_N"/>
    <property type="match status" value="1"/>
</dbReference>
<name>A0ABX3XP09_STRPT</name>
<keyword evidence="9" id="KW-0520">NAD</keyword>
<dbReference type="InterPro" id="IPR042213">
    <property type="entry name" value="NBD_C_sf"/>
</dbReference>
<dbReference type="RefSeq" id="WP_244329946.1">
    <property type="nucleotide sequence ID" value="NZ_BAABSS010000016.1"/>
</dbReference>
<dbReference type="Gene3D" id="3.40.50.10840">
    <property type="entry name" value="Putative sugar-binding, N-terminal domain"/>
    <property type="match status" value="1"/>
</dbReference>